<dbReference type="PANTHER" id="PTHR30185:SF18">
    <property type="entry name" value="TRANSCRIPTIONAL REGULATOR MTLR"/>
    <property type="match status" value="1"/>
</dbReference>
<keyword evidence="8" id="KW-1185">Reference proteome</keyword>
<comment type="caution">
    <text evidence="7">The sequence shown here is derived from an EMBL/GenBank/DDBJ whole genome shotgun (WGS) entry which is preliminary data.</text>
</comment>
<dbReference type="InterPro" id="IPR050661">
    <property type="entry name" value="BglG_antiterminators"/>
</dbReference>
<keyword evidence="3" id="KW-0010">Activator</keyword>
<dbReference type="Pfam" id="PF05043">
    <property type="entry name" value="Mga"/>
    <property type="match status" value="2"/>
</dbReference>
<dbReference type="Gene3D" id="3.40.930.10">
    <property type="entry name" value="Mannitol-specific EII, Chain A"/>
    <property type="match status" value="1"/>
</dbReference>
<gene>
    <name evidence="7" type="ORF">J2S15_001560</name>
</gene>
<dbReference type="InterPro" id="IPR016152">
    <property type="entry name" value="PTrfase/Anion_transptr"/>
</dbReference>
<dbReference type="RefSeq" id="WP_307406999.1">
    <property type="nucleotide sequence ID" value="NZ_JAUSUR010000002.1"/>
</dbReference>
<feature type="domain" description="PRD" evidence="6">
    <location>
        <begin position="303"/>
        <end position="410"/>
    </location>
</feature>
<proteinExistence type="predicted"/>
<protein>
    <submittedName>
        <fullName evidence="7">Transcriptional antiterminator/mannitol/fructose-specific phosphotransferase system IIA component (Ntr-type)</fullName>
    </submittedName>
</protein>
<evidence type="ECO:0000256" key="4">
    <source>
        <dbReference type="ARBA" id="ARBA00023163"/>
    </source>
</evidence>
<dbReference type="EMBL" id="JAUSUR010000002">
    <property type="protein sequence ID" value="MDQ0360815.1"/>
    <property type="molecule type" value="Genomic_DNA"/>
</dbReference>
<feature type="domain" description="PTS EIIA type-2" evidence="5">
    <location>
        <begin position="512"/>
        <end position="653"/>
    </location>
</feature>
<name>A0ABU0E2T6_9FIRM</name>
<dbReference type="InterPro" id="IPR007737">
    <property type="entry name" value="Mga_HTH"/>
</dbReference>
<accession>A0ABU0E2T6</accession>
<dbReference type="Proteomes" id="UP001230220">
    <property type="component" value="Unassembled WGS sequence"/>
</dbReference>
<dbReference type="CDD" id="cd00211">
    <property type="entry name" value="PTS_IIA_fru"/>
    <property type="match status" value="1"/>
</dbReference>
<dbReference type="SUPFAM" id="SSF63520">
    <property type="entry name" value="PTS-regulatory domain, PRD"/>
    <property type="match status" value="2"/>
</dbReference>
<evidence type="ECO:0000259" key="5">
    <source>
        <dbReference type="PROSITE" id="PS51094"/>
    </source>
</evidence>
<dbReference type="Pfam" id="PF00359">
    <property type="entry name" value="PTS_EIIA_2"/>
    <property type="match status" value="1"/>
</dbReference>
<keyword evidence="2" id="KW-0805">Transcription regulation</keyword>
<dbReference type="InterPro" id="IPR002178">
    <property type="entry name" value="PTS_EIIA_type-2_dom"/>
</dbReference>
<dbReference type="SUPFAM" id="SSF55804">
    <property type="entry name" value="Phoshotransferase/anion transport protein"/>
    <property type="match status" value="1"/>
</dbReference>
<dbReference type="PROSITE" id="PS00372">
    <property type="entry name" value="PTS_EIIA_TYPE_2_HIS"/>
    <property type="match status" value="1"/>
</dbReference>
<dbReference type="InterPro" id="IPR011608">
    <property type="entry name" value="PRD"/>
</dbReference>
<keyword evidence="1" id="KW-0677">Repeat</keyword>
<evidence type="ECO:0000256" key="2">
    <source>
        <dbReference type="ARBA" id="ARBA00023015"/>
    </source>
</evidence>
<sequence>MKLEKRNYYFTKILECLLENELVTTKDIAESARISEKTTRTKISEINEYLLDNELGEIQKKPRIGNWLEVDDNQRSKIKQIIYNTDELLTIQDSDERMFDVLSYIFKNRKKEIITTTMLANYLYLSTPTILKILKECEVYLNEQHITLKNTRNDGIIIFFNESNYRNVLKKIIMRSSQTKSIEKNIMDILPGIQIDKVKRIMLDVENEWKFEFSDESFYEILVYYCMAIHRCNKGTFKIDTKDLKTIEQYHEYTFAKAIFEKIEAEFNLKFSNEEVHFLVIQILCSRFLGEEVDFENKEIVTRYDARLIAFTDELIDMASTILSSDIRDDHILKNSLLNHLRSTVFRMEYGKPSSNSLLYFIKKEYKHLFRQMWSTSVLFEKYFNFKITEDELGFICLYIQAALDRKEQEYKLLIVSNHSNSMIQILIQRINKVYPEIREIKVTGSHDFNKSKYKEFGLVMSMVELPFEDERIFYIPDALNDEWLHLLSKKMKEVSLDRTKESNVFDAICHQLFDPELIFINVKCSSKKELLKIMIKRMNAKGFVTKDFEQSVFDREHATTTEIGNGIALPHGNQFYVNEPKVAIAILDKPIIWDREEVDIVFLLAMRMISKEESRQAQSFYKQYVSLVESNEKILKLKSMETNLELYRYLIR</sequence>
<dbReference type="Gene3D" id="1.10.1790.10">
    <property type="entry name" value="PRD domain"/>
    <property type="match status" value="2"/>
</dbReference>
<evidence type="ECO:0000313" key="8">
    <source>
        <dbReference type="Proteomes" id="UP001230220"/>
    </source>
</evidence>
<evidence type="ECO:0000313" key="7">
    <source>
        <dbReference type="EMBL" id="MDQ0360815.1"/>
    </source>
</evidence>
<dbReference type="PANTHER" id="PTHR30185">
    <property type="entry name" value="CRYPTIC BETA-GLUCOSIDE BGL OPERON ANTITERMINATOR"/>
    <property type="match status" value="1"/>
</dbReference>
<dbReference type="PROSITE" id="PS51372">
    <property type="entry name" value="PRD_2"/>
    <property type="match status" value="2"/>
</dbReference>
<dbReference type="PROSITE" id="PS51094">
    <property type="entry name" value="PTS_EIIA_TYPE_2"/>
    <property type="match status" value="1"/>
</dbReference>
<dbReference type="InterPro" id="IPR036634">
    <property type="entry name" value="PRD_sf"/>
</dbReference>
<evidence type="ECO:0000259" key="6">
    <source>
        <dbReference type="PROSITE" id="PS51372"/>
    </source>
</evidence>
<feature type="domain" description="PRD" evidence="6">
    <location>
        <begin position="189"/>
        <end position="293"/>
    </location>
</feature>
<organism evidence="7 8">
    <name type="scientific">Breznakia pachnodae</name>
    <dbReference type="NCBI Taxonomy" id="265178"/>
    <lineage>
        <taxon>Bacteria</taxon>
        <taxon>Bacillati</taxon>
        <taxon>Bacillota</taxon>
        <taxon>Erysipelotrichia</taxon>
        <taxon>Erysipelotrichales</taxon>
        <taxon>Erysipelotrichaceae</taxon>
        <taxon>Breznakia</taxon>
    </lineage>
</organism>
<dbReference type="Pfam" id="PF00874">
    <property type="entry name" value="PRD"/>
    <property type="match status" value="2"/>
</dbReference>
<evidence type="ECO:0000256" key="3">
    <source>
        <dbReference type="ARBA" id="ARBA00023159"/>
    </source>
</evidence>
<keyword evidence="4" id="KW-0804">Transcription</keyword>
<reference evidence="7 8" key="1">
    <citation type="submission" date="2023-07" db="EMBL/GenBank/DDBJ databases">
        <title>Genomic Encyclopedia of Type Strains, Phase IV (KMG-IV): sequencing the most valuable type-strain genomes for metagenomic binning, comparative biology and taxonomic classification.</title>
        <authorList>
            <person name="Goeker M."/>
        </authorList>
    </citation>
    <scope>NUCLEOTIDE SEQUENCE [LARGE SCALE GENOMIC DNA]</scope>
    <source>
        <strain evidence="7 8">DSM 16784</strain>
    </source>
</reference>
<evidence type="ECO:0000256" key="1">
    <source>
        <dbReference type="ARBA" id="ARBA00022737"/>
    </source>
</evidence>